<keyword evidence="2" id="KW-0732">Signal</keyword>
<feature type="signal peptide" evidence="2">
    <location>
        <begin position="1"/>
        <end position="18"/>
    </location>
</feature>
<gene>
    <name evidence="3" type="ORF">MJO52_13955</name>
</gene>
<name>A0ABY4V9X1_9GAMM</name>
<dbReference type="RefSeq" id="WP_252082323.1">
    <property type="nucleotide sequence ID" value="NZ_CP092418.1"/>
</dbReference>
<accession>A0ABY4V9X1</accession>
<dbReference type="EMBL" id="CP092418">
    <property type="protein sequence ID" value="USD20181.1"/>
    <property type="molecule type" value="Genomic_DNA"/>
</dbReference>
<evidence type="ECO:0000256" key="1">
    <source>
        <dbReference type="SAM" id="MobiDB-lite"/>
    </source>
</evidence>
<feature type="chain" id="PRO_5045267791" description="Lipoprotein" evidence="2">
    <location>
        <begin position="19"/>
        <end position="160"/>
    </location>
</feature>
<sequence>MFKYFFVALLLLILASCGRPESLSIESGGEARLGTEEVVEGTLEQEKQLQDIVSSTELSKDDISSVEDHTETPDNQHGPQSDLATEKSSRPIDISAAFEKGVSSVEKYDFSRKSTLPNLFETQQKAENVSFSGKLINDPENPDYLQSLEGVEFSIEIKTR</sequence>
<feature type="compositionally biased region" description="Basic and acidic residues" evidence="1">
    <location>
        <begin position="58"/>
        <end position="74"/>
    </location>
</feature>
<reference evidence="3" key="1">
    <citation type="submission" date="2022-02" db="EMBL/GenBank/DDBJ databases">
        <title>Coral-associated bacteria.</title>
        <authorList>
            <person name="Tang K."/>
            <person name="Wang X."/>
        </authorList>
    </citation>
    <scope>NUCLEOTIDE SEQUENCE</scope>
    <source>
        <strain evidence="3">SCSIO 43006</strain>
    </source>
</reference>
<protein>
    <recommendedName>
        <fullName evidence="5">Lipoprotein</fullName>
    </recommendedName>
</protein>
<dbReference type="PROSITE" id="PS51257">
    <property type="entry name" value="PROKAR_LIPOPROTEIN"/>
    <property type="match status" value="1"/>
</dbReference>
<feature type="region of interest" description="Disordered" evidence="1">
    <location>
        <begin position="54"/>
        <end position="89"/>
    </location>
</feature>
<keyword evidence="4" id="KW-1185">Reference proteome</keyword>
<evidence type="ECO:0000313" key="3">
    <source>
        <dbReference type="EMBL" id="USD20181.1"/>
    </source>
</evidence>
<organism evidence="3 4">
    <name type="scientific">Microbulbifer variabilis</name>
    <dbReference type="NCBI Taxonomy" id="266805"/>
    <lineage>
        <taxon>Bacteria</taxon>
        <taxon>Pseudomonadati</taxon>
        <taxon>Pseudomonadota</taxon>
        <taxon>Gammaproteobacteria</taxon>
        <taxon>Cellvibrionales</taxon>
        <taxon>Microbulbiferaceae</taxon>
        <taxon>Microbulbifer</taxon>
    </lineage>
</organism>
<proteinExistence type="predicted"/>
<evidence type="ECO:0000313" key="4">
    <source>
        <dbReference type="Proteomes" id="UP001055658"/>
    </source>
</evidence>
<evidence type="ECO:0008006" key="5">
    <source>
        <dbReference type="Google" id="ProtNLM"/>
    </source>
</evidence>
<evidence type="ECO:0000256" key="2">
    <source>
        <dbReference type="SAM" id="SignalP"/>
    </source>
</evidence>
<dbReference type="Proteomes" id="UP001055658">
    <property type="component" value="Chromosome"/>
</dbReference>